<name>A0ABN2QAJ4_9ACTN</name>
<dbReference type="SUPFAM" id="SSF53474">
    <property type="entry name" value="alpha/beta-Hydrolases"/>
    <property type="match status" value="1"/>
</dbReference>
<dbReference type="EMBL" id="BAAAPB010000001">
    <property type="protein sequence ID" value="GAA1948337.1"/>
    <property type="molecule type" value="Genomic_DNA"/>
</dbReference>
<keyword evidence="2" id="KW-0378">Hydrolase</keyword>
<dbReference type="PANTHER" id="PTHR43798:SF33">
    <property type="entry name" value="HYDROLASE, PUTATIVE (AFU_ORTHOLOGUE AFUA_2G14860)-RELATED"/>
    <property type="match status" value="1"/>
</dbReference>
<comment type="caution">
    <text evidence="2">The sequence shown here is derived from an EMBL/GenBank/DDBJ whole genome shotgun (WGS) entry which is preliminary data.</text>
</comment>
<feature type="domain" description="AB hydrolase-1" evidence="1">
    <location>
        <begin position="33"/>
        <end position="148"/>
    </location>
</feature>
<evidence type="ECO:0000313" key="3">
    <source>
        <dbReference type="Proteomes" id="UP001500571"/>
    </source>
</evidence>
<dbReference type="PRINTS" id="PR00111">
    <property type="entry name" value="ABHYDROLASE"/>
</dbReference>
<accession>A0ABN2QAJ4</accession>
<dbReference type="PANTHER" id="PTHR43798">
    <property type="entry name" value="MONOACYLGLYCEROL LIPASE"/>
    <property type="match status" value="1"/>
</dbReference>
<dbReference type="GO" id="GO:0016787">
    <property type="term" value="F:hydrolase activity"/>
    <property type="evidence" value="ECO:0007669"/>
    <property type="project" value="UniProtKB-KW"/>
</dbReference>
<proteinExistence type="predicted"/>
<dbReference type="Proteomes" id="UP001500571">
    <property type="component" value="Unassembled WGS sequence"/>
</dbReference>
<dbReference type="RefSeq" id="WP_344041950.1">
    <property type="nucleotide sequence ID" value="NZ_BAAAPB010000001.1"/>
</dbReference>
<keyword evidence="3" id="KW-1185">Reference proteome</keyword>
<evidence type="ECO:0000313" key="2">
    <source>
        <dbReference type="EMBL" id="GAA1948337.1"/>
    </source>
</evidence>
<protein>
    <submittedName>
        <fullName evidence="2">Alpha/beta hydrolase</fullName>
    </submittedName>
</protein>
<dbReference type="Gene3D" id="3.40.50.1820">
    <property type="entry name" value="alpha/beta hydrolase"/>
    <property type="match status" value="1"/>
</dbReference>
<dbReference type="InterPro" id="IPR029058">
    <property type="entry name" value="AB_hydrolase_fold"/>
</dbReference>
<dbReference type="InterPro" id="IPR000073">
    <property type="entry name" value="AB_hydrolase_1"/>
</dbReference>
<dbReference type="InterPro" id="IPR050266">
    <property type="entry name" value="AB_hydrolase_sf"/>
</dbReference>
<gene>
    <name evidence="2" type="ORF">GCM10009798_04380</name>
</gene>
<dbReference type="Pfam" id="PF00561">
    <property type="entry name" value="Abhydrolase_1"/>
    <property type="match status" value="1"/>
</dbReference>
<sequence length="274" mass="29037">MSAGATTGDPATEYVDVDGARIAYRVLGSTDAPALLLVHGGAAHSGWWIRVAPVLAERHRVVLVDLSGHGRSDHREAYGAAQWAAELAAVLKASTDSPAALVGHSMGGLVAAAAAARHPELVESLVLVDSRLPLRELAPPTPTVRLYVSAEAALDRFRLLPARTVADGALLREVASAGLTRADGGWRWRFDPAARRRLTNDGLRADLARVRCPVGYVYGAESDMGGPDSLAELERWLGRTVMSVSVEGAFHHVPLDQPVACARWVEEVLAVLGG</sequence>
<evidence type="ECO:0000259" key="1">
    <source>
        <dbReference type="Pfam" id="PF00561"/>
    </source>
</evidence>
<organism evidence="2 3">
    <name type="scientific">Nocardioides panacihumi</name>
    <dbReference type="NCBI Taxonomy" id="400774"/>
    <lineage>
        <taxon>Bacteria</taxon>
        <taxon>Bacillati</taxon>
        <taxon>Actinomycetota</taxon>
        <taxon>Actinomycetes</taxon>
        <taxon>Propionibacteriales</taxon>
        <taxon>Nocardioidaceae</taxon>
        <taxon>Nocardioides</taxon>
    </lineage>
</organism>
<reference evidence="2 3" key="1">
    <citation type="journal article" date="2019" name="Int. J. Syst. Evol. Microbiol.">
        <title>The Global Catalogue of Microorganisms (GCM) 10K type strain sequencing project: providing services to taxonomists for standard genome sequencing and annotation.</title>
        <authorList>
            <consortium name="The Broad Institute Genomics Platform"/>
            <consortium name="The Broad Institute Genome Sequencing Center for Infectious Disease"/>
            <person name="Wu L."/>
            <person name="Ma J."/>
        </authorList>
    </citation>
    <scope>NUCLEOTIDE SEQUENCE [LARGE SCALE GENOMIC DNA]</scope>
    <source>
        <strain evidence="2 3">JCM 15309</strain>
    </source>
</reference>